<proteinExistence type="inferred from homology"/>
<dbReference type="PIRSF" id="PIRSF002741">
    <property type="entry name" value="MppA"/>
    <property type="match status" value="1"/>
</dbReference>
<dbReference type="InterPro" id="IPR000914">
    <property type="entry name" value="SBP_5_dom"/>
</dbReference>
<sequence>MKRTLLLGGLLLALVAAQAQTLRWASQGDPQTMDPHSQNESMTNMVNGQVYERLTRRDRQLNIVPALASEWTQVSPLLWRFKLRPGVRFHDGAPLTADDVVFSINRAKEPTSQFSVYANAVGVPRKVDELTVEFQLATFNPIFLQHLDTLVIMSRSWCEAHRVTRPLDFKNKEESFTSMNANGTGPYMLAVRQPGIKTVYKRNPNWWGKFEGNVQEAVFTPIANDATRLAALVSGEIDFVLDPAPRDVPRLRNTDNVKVIDGPENRIIFIAMDQGRDKLLYANVPGDRNPFKDIRVRRALYQAIDVETLRSKLMNGLSMPTGGLTPSSAAAYDDARLEARLLPYDVAAARKLMAEAGYAEGFEVTLDCPNNRYINDEEICQALAAMWAQLKIKVRVSALPRVSFFPKIEKLDTSLYLYGWGGAITDAETLLTPVFRNRGERGVGAYNYGNVRNDKFDQLAAQSSTEADPARREQLIKAALTEYKEQVHVIPLHRQMIPWAARRNVSVVHLANNWLELAWVNVGK</sequence>
<dbReference type="InterPro" id="IPR039424">
    <property type="entry name" value="SBP_5"/>
</dbReference>
<dbReference type="Gene3D" id="3.40.190.10">
    <property type="entry name" value="Periplasmic binding protein-like II"/>
    <property type="match status" value="1"/>
</dbReference>
<dbReference type="CDD" id="cd08498">
    <property type="entry name" value="PBP2_NikA_DppA_OppA_like_2"/>
    <property type="match status" value="1"/>
</dbReference>
<feature type="signal peptide" evidence="4">
    <location>
        <begin position="1"/>
        <end position="19"/>
    </location>
</feature>
<evidence type="ECO:0000259" key="5">
    <source>
        <dbReference type="Pfam" id="PF00496"/>
    </source>
</evidence>
<name>A0ABT8DR17_9BURK</name>
<dbReference type="Gene3D" id="3.10.105.10">
    <property type="entry name" value="Dipeptide-binding Protein, Domain 3"/>
    <property type="match status" value="1"/>
</dbReference>
<dbReference type="PANTHER" id="PTHR30290:SF9">
    <property type="entry name" value="OLIGOPEPTIDE-BINDING PROTEIN APPA"/>
    <property type="match status" value="1"/>
</dbReference>
<keyword evidence="3 4" id="KW-0732">Signal</keyword>
<evidence type="ECO:0000256" key="4">
    <source>
        <dbReference type="SAM" id="SignalP"/>
    </source>
</evidence>
<evidence type="ECO:0000256" key="2">
    <source>
        <dbReference type="ARBA" id="ARBA00022448"/>
    </source>
</evidence>
<gene>
    <name evidence="6" type="ORF">QWJ38_10945</name>
</gene>
<comment type="caution">
    <text evidence="6">The sequence shown here is derived from an EMBL/GenBank/DDBJ whole genome shotgun (WGS) entry which is preliminary data.</text>
</comment>
<dbReference type="RefSeq" id="WP_290359119.1">
    <property type="nucleotide sequence ID" value="NZ_JAUHHC010000003.1"/>
</dbReference>
<dbReference type="SUPFAM" id="SSF53850">
    <property type="entry name" value="Periplasmic binding protein-like II"/>
    <property type="match status" value="1"/>
</dbReference>
<evidence type="ECO:0000256" key="3">
    <source>
        <dbReference type="ARBA" id="ARBA00022729"/>
    </source>
</evidence>
<feature type="domain" description="Solute-binding protein family 5" evidence="5">
    <location>
        <begin position="62"/>
        <end position="439"/>
    </location>
</feature>
<dbReference type="PANTHER" id="PTHR30290">
    <property type="entry name" value="PERIPLASMIC BINDING COMPONENT OF ABC TRANSPORTER"/>
    <property type="match status" value="1"/>
</dbReference>
<feature type="chain" id="PRO_5045762139" evidence="4">
    <location>
        <begin position="20"/>
        <end position="524"/>
    </location>
</feature>
<dbReference type="Pfam" id="PF00496">
    <property type="entry name" value="SBP_bac_5"/>
    <property type="match status" value="1"/>
</dbReference>
<evidence type="ECO:0000256" key="1">
    <source>
        <dbReference type="ARBA" id="ARBA00005695"/>
    </source>
</evidence>
<comment type="similarity">
    <text evidence="1">Belongs to the bacterial solute-binding protein 5 family.</text>
</comment>
<keyword evidence="7" id="KW-1185">Reference proteome</keyword>
<reference evidence="6 7" key="1">
    <citation type="submission" date="2023-06" db="EMBL/GenBank/DDBJ databases">
        <title>Pelomonas sp. PFR6 16S ribosomal RNA gene Genome sequencing and assembly.</title>
        <authorList>
            <person name="Woo H."/>
        </authorList>
    </citation>
    <scope>NUCLEOTIDE SEQUENCE [LARGE SCALE GENOMIC DNA]</scope>
    <source>
        <strain evidence="6 7">PFR6</strain>
    </source>
</reference>
<dbReference type="EMBL" id="JAUHHC010000003">
    <property type="protein sequence ID" value="MDN3920795.1"/>
    <property type="molecule type" value="Genomic_DNA"/>
</dbReference>
<accession>A0ABT8DR17</accession>
<dbReference type="InterPro" id="IPR030678">
    <property type="entry name" value="Peptide/Ni-bd"/>
</dbReference>
<dbReference type="Proteomes" id="UP001228044">
    <property type="component" value="Unassembled WGS sequence"/>
</dbReference>
<evidence type="ECO:0000313" key="7">
    <source>
        <dbReference type="Proteomes" id="UP001228044"/>
    </source>
</evidence>
<keyword evidence="2" id="KW-0813">Transport</keyword>
<evidence type="ECO:0000313" key="6">
    <source>
        <dbReference type="EMBL" id="MDN3920795.1"/>
    </source>
</evidence>
<organism evidence="6 7">
    <name type="scientific">Roseateles violae</name>
    <dbReference type="NCBI Taxonomy" id="3058042"/>
    <lineage>
        <taxon>Bacteria</taxon>
        <taxon>Pseudomonadati</taxon>
        <taxon>Pseudomonadota</taxon>
        <taxon>Betaproteobacteria</taxon>
        <taxon>Burkholderiales</taxon>
        <taxon>Sphaerotilaceae</taxon>
        <taxon>Roseateles</taxon>
    </lineage>
</organism>
<protein>
    <submittedName>
        <fullName evidence="6">ABC transporter substrate-binding protein</fullName>
    </submittedName>
</protein>